<sequence>MASSSNSSDNLAPVTLSSTLSLPRSCSKHLASKIKNLVEYSYVPESAQINESSMPLISPYKLYQRSNSFTRSIRTLISTKRPAPKEYIQSSRLDQCALQASQAEQYVTLEIPADLLAQWKQEGYTHLHLGGVRLILTLHRRKGLPATARSQPYLRHKKIFPFTDFPQMAIRSTETKSMVIFYGMFWDPICVIQFPPLEKHTDPQTKVTTKLFVHSPVTPNGQLEEPKPFEAVLNWQTQNARAQNSTFRSLDEKLEKVASQVKQTDIKCALQASHSEQYVTLEIPQDLVVNWKREGYTHLHLGGVRLILTLHGRKGLLVMARIALLDTRFKQYQHAVVGTILTTLHAGSVLLTFYPNFNLSLEDPNLPTTLKFSYTDMITAVQTGEEKKLPIHGFSSEGYLVYPDKINGHFLWDVPEAHMCNPDCPCLDDTDVDDELEVMRRKKKKKKKPSYPKTSCKSFSPQPPPDLKPPIHQIRSCLMFSSQSYEESFPPIEKQTDTQTRVIPKPFVQSLVTTFGQPEEPKQYEAVLNWQTKNANAHNQPLQQLGKKIDRVASQVSQIETKVDSISNRLAQIYIHLQDHISELDTDLRRMINSQIWGPERRENFSFMASISSSPPVTLSSTLSLPKSCSSHTTNKIENLVEYSYIPESAQISESSYPLLSPYHLYKRPSSFTRSIRTLISTRRPHPKEYIQSSRLDQCSLQATPAEQYVTLEIPSELISNWKREGSVLLTFYPNFNLSLQDPNLPTTLKVQVQIQGAEQISSAKIATLHHQLVYRLQNHALYLPTPDHHSDTLMVLAESDQIPTTVQIPRQIPRHELIKLMPLEWISNYEQFHNNTAPIQTSESMFERRQDGTVRMTFKPPPSAPQEPPRLSFTYSSMITAVQTAQEDLPITGFNSEDYPVYPAKHNGHFLWDAPGSGMCDPTCPCWDDWEEDDDYVPRRKKKPKRKKPQVSCHHYDPKPPQDPPSPPAPLPYYQKELQ</sequence>
<dbReference type="Proteomes" id="UP000829398">
    <property type="component" value="Chromosome 3"/>
</dbReference>
<evidence type="ECO:0000313" key="2">
    <source>
        <dbReference type="Proteomes" id="UP000829398"/>
    </source>
</evidence>
<organism evidence="1 2">
    <name type="scientific">Citrus sinensis</name>
    <name type="common">Sweet orange</name>
    <name type="synonym">Citrus aurantium var. sinensis</name>
    <dbReference type="NCBI Taxonomy" id="2711"/>
    <lineage>
        <taxon>Eukaryota</taxon>
        <taxon>Viridiplantae</taxon>
        <taxon>Streptophyta</taxon>
        <taxon>Embryophyta</taxon>
        <taxon>Tracheophyta</taxon>
        <taxon>Spermatophyta</taxon>
        <taxon>Magnoliopsida</taxon>
        <taxon>eudicotyledons</taxon>
        <taxon>Gunneridae</taxon>
        <taxon>Pentapetalae</taxon>
        <taxon>rosids</taxon>
        <taxon>malvids</taxon>
        <taxon>Sapindales</taxon>
        <taxon>Rutaceae</taxon>
        <taxon>Aurantioideae</taxon>
        <taxon>Citrus</taxon>
    </lineage>
</organism>
<protein>
    <submittedName>
        <fullName evidence="1">Uncharacterized protein</fullName>
    </submittedName>
</protein>
<evidence type="ECO:0000313" key="1">
    <source>
        <dbReference type="EMBL" id="KAH9780611.1"/>
    </source>
</evidence>
<keyword evidence="2" id="KW-1185">Reference proteome</keyword>
<name>A0ACB8M4R9_CITSI</name>
<dbReference type="EMBL" id="CM039172">
    <property type="protein sequence ID" value="KAH9780611.1"/>
    <property type="molecule type" value="Genomic_DNA"/>
</dbReference>
<accession>A0ACB8M4R9</accession>
<proteinExistence type="predicted"/>
<gene>
    <name evidence="1" type="ORF">KPL71_008140</name>
</gene>
<comment type="caution">
    <text evidence="1">The sequence shown here is derived from an EMBL/GenBank/DDBJ whole genome shotgun (WGS) entry which is preliminary data.</text>
</comment>
<reference evidence="2" key="1">
    <citation type="journal article" date="2023" name="Hortic. Res.">
        <title>A chromosome-level phased genome enabling allele-level studies in sweet orange: a case study on citrus Huanglongbing tolerance.</title>
        <authorList>
            <person name="Wu B."/>
            <person name="Yu Q."/>
            <person name="Deng Z."/>
            <person name="Duan Y."/>
            <person name="Luo F."/>
            <person name="Gmitter F. Jr."/>
        </authorList>
    </citation>
    <scope>NUCLEOTIDE SEQUENCE [LARGE SCALE GENOMIC DNA]</scope>
    <source>
        <strain evidence="2">cv. Valencia</strain>
    </source>
</reference>